<evidence type="ECO:0000313" key="4">
    <source>
        <dbReference type="EMBL" id="GBO02589.1"/>
    </source>
</evidence>
<accession>A0A4Y2TTT2</accession>
<evidence type="ECO:0000313" key="3">
    <source>
        <dbReference type="EMBL" id="GBO02586.1"/>
    </source>
</evidence>
<dbReference type="Proteomes" id="UP000499080">
    <property type="component" value="Unassembled WGS sequence"/>
</dbReference>
<dbReference type="PANTHER" id="PTHR47326:SF1">
    <property type="entry name" value="HTH PSQ-TYPE DOMAIN-CONTAINING PROTEIN"/>
    <property type="match status" value="1"/>
</dbReference>
<protein>
    <submittedName>
        <fullName evidence="3">Uncharacterized protein</fullName>
    </submittedName>
</protein>
<evidence type="ECO:0000313" key="1">
    <source>
        <dbReference type="EMBL" id="GBO02562.1"/>
    </source>
</evidence>
<sequence length="158" mass="18758">MQNGAPPHVHRSVKQVLRQSFTNERVISPGFPTAWPPRSPDLTPCDFWLWGFIKDQVYRKQPATVFHLKGSVIRHIVESMRIYCVPLWNTLFREWKRLWRTTRLHIEIMQNVLSHCSTTYWRLIVLNIFCNKSREHDPECLSSKFQVNMSHTTPCRAL</sequence>
<dbReference type="AlphaFoldDB" id="A0A4Y2TTT2"/>
<dbReference type="EMBL" id="BGPR01030193">
    <property type="protein sequence ID" value="GBO02566.1"/>
    <property type="molecule type" value="Genomic_DNA"/>
</dbReference>
<dbReference type="PANTHER" id="PTHR47326">
    <property type="entry name" value="TRANSPOSABLE ELEMENT TC3 TRANSPOSASE-LIKE PROTEIN"/>
    <property type="match status" value="1"/>
</dbReference>
<name>A0A4Y2TTT2_ARAVE</name>
<organism evidence="3 5">
    <name type="scientific">Araneus ventricosus</name>
    <name type="common">Orbweaver spider</name>
    <name type="synonym">Epeira ventricosa</name>
    <dbReference type="NCBI Taxonomy" id="182803"/>
    <lineage>
        <taxon>Eukaryota</taxon>
        <taxon>Metazoa</taxon>
        <taxon>Ecdysozoa</taxon>
        <taxon>Arthropoda</taxon>
        <taxon>Chelicerata</taxon>
        <taxon>Arachnida</taxon>
        <taxon>Araneae</taxon>
        <taxon>Araneomorphae</taxon>
        <taxon>Entelegynae</taxon>
        <taxon>Araneoidea</taxon>
        <taxon>Araneidae</taxon>
        <taxon>Araneus</taxon>
    </lineage>
</organism>
<dbReference type="InterPro" id="IPR036397">
    <property type="entry name" value="RNaseH_sf"/>
</dbReference>
<dbReference type="EMBL" id="BGPR01030191">
    <property type="protein sequence ID" value="GBO02562.1"/>
    <property type="molecule type" value="Genomic_DNA"/>
</dbReference>
<reference evidence="3 5" key="1">
    <citation type="journal article" date="2019" name="Sci. Rep.">
        <title>Orb-weaving spider Araneus ventricosus genome elucidates the spidroin gene catalogue.</title>
        <authorList>
            <person name="Kono N."/>
            <person name="Nakamura H."/>
            <person name="Ohtoshi R."/>
            <person name="Moran D.A.P."/>
            <person name="Shinohara A."/>
            <person name="Yoshida Y."/>
            <person name="Fujiwara M."/>
            <person name="Mori M."/>
            <person name="Tomita M."/>
            <person name="Arakawa K."/>
        </authorList>
    </citation>
    <scope>NUCLEOTIDE SEQUENCE [LARGE SCALE GENOMIC DNA]</scope>
</reference>
<evidence type="ECO:0000313" key="2">
    <source>
        <dbReference type="EMBL" id="GBO02566.1"/>
    </source>
</evidence>
<comment type="caution">
    <text evidence="3">The sequence shown here is derived from an EMBL/GenBank/DDBJ whole genome shotgun (WGS) entry which is preliminary data.</text>
</comment>
<dbReference type="OrthoDB" id="6460497at2759"/>
<dbReference type="EMBL" id="BGPR01030204">
    <property type="protein sequence ID" value="GBO02589.1"/>
    <property type="molecule type" value="Genomic_DNA"/>
</dbReference>
<dbReference type="GO" id="GO:0003676">
    <property type="term" value="F:nucleic acid binding"/>
    <property type="evidence" value="ECO:0007669"/>
    <property type="project" value="InterPro"/>
</dbReference>
<dbReference type="EMBL" id="BGPR01030203">
    <property type="protein sequence ID" value="GBO02586.1"/>
    <property type="molecule type" value="Genomic_DNA"/>
</dbReference>
<gene>
    <name evidence="2" type="ORF">AVEN_204594_1</name>
    <name evidence="1" type="ORF">AVEN_250654_1</name>
    <name evidence="3" type="ORF">AVEN_32059_1</name>
    <name evidence="4" type="ORF">AVEN_37061_1</name>
</gene>
<keyword evidence="5" id="KW-1185">Reference proteome</keyword>
<evidence type="ECO:0000313" key="5">
    <source>
        <dbReference type="Proteomes" id="UP000499080"/>
    </source>
</evidence>
<dbReference type="Gene3D" id="3.30.420.10">
    <property type="entry name" value="Ribonuclease H-like superfamily/Ribonuclease H"/>
    <property type="match status" value="1"/>
</dbReference>
<proteinExistence type="predicted"/>